<comment type="caution">
    <text evidence="2">The sequence shown here is derived from an EMBL/GenBank/DDBJ whole genome shotgun (WGS) entry which is preliminary data.</text>
</comment>
<organism evidence="2 3">
    <name type="scientific">Larsenimonas suaedae</name>
    <dbReference type="NCBI Taxonomy" id="1851019"/>
    <lineage>
        <taxon>Bacteria</taxon>
        <taxon>Pseudomonadati</taxon>
        <taxon>Pseudomonadota</taxon>
        <taxon>Gammaproteobacteria</taxon>
        <taxon>Oceanospirillales</taxon>
        <taxon>Halomonadaceae</taxon>
        <taxon>Larsenimonas</taxon>
    </lineage>
</organism>
<dbReference type="PROSITE" id="PS51257">
    <property type="entry name" value="PROKAR_LIPOPROTEIN"/>
    <property type="match status" value="1"/>
</dbReference>
<proteinExistence type="predicted"/>
<dbReference type="EMBL" id="JARWAO010000007">
    <property type="protein sequence ID" value="MDR5897010.1"/>
    <property type="molecule type" value="Genomic_DNA"/>
</dbReference>
<name>A0ABU1GYU1_9GAMM</name>
<reference evidence="2 3" key="1">
    <citation type="submission" date="2023-04" db="EMBL/GenBank/DDBJ databases">
        <title>A long-awaited taxogenomic arrangement of the family Halomonadaceae.</title>
        <authorList>
            <person name="De La Haba R."/>
            <person name="Chuvochina M."/>
            <person name="Wittouck S."/>
            <person name="Arahal D.R."/>
            <person name="Sanchez-Porro C."/>
            <person name="Hugenholtz P."/>
            <person name="Ventosa A."/>
        </authorList>
    </citation>
    <scope>NUCLEOTIDE SEQUENCE [LARGE SCALE GENOMIC DNA]</scope>
    <source>
        <strain evidence="2 3">DSM 22428</strain>
    </source>
</reference>
<feature type="signal peptide" evidence="1">
    <location>
        <begin position="1"/>
        <end position="25"/>
    </location>
</feature>
<evidence type="ECO:0000313" key="3">
    <source>
        <dbReference type="Proteomes" id="UP001269375"/>
    </source>
</evidence>
<dbReference type="Pfam" id="PF06674">
    <property type="entry name" value="DUF1176"/>
    <property type="match status" value="1"/>
</dbReference>
<keyword evidence="1" id="KW-0732">Signal</keyword>
<dbReference type="Proteomes" id="UP001269375">
    <property type="component" value="Unassembled WGS sequence"/>
</dbReference>
<gene>
    <name evidence="2" type="ORF">QC825_13115</name>
</gene>
<dbReference type="InterPro" id="IPR009560">
    <property type="entry name" value="DUF1176"/>
</dbReference>
<protein>
    <submittedName>
        <fullName evidence="2">DUF1176 domain-containing protein</fullName>
    </submittedName>
</protein>
<evidence type="ECO:0000256" key="1">
    <source>
        <dbReference type="SAM" id="SignalP"/>
    </source>
</evidence>
<sequence length="169" mass="18907">MRVSCTRTLMAVAVALSLACTQARADNLPNQVRAQIDAQCSINERELTPKQFSTGKSGTLWLVPCDVGAYQTGYQVVYQSENGPPRRLLFAKWQEYSWTGSTTVFDPTFDPETGVLRDQYKDRGVGDCGGIRVWQWREEAFKLLTYRARSCKNPGASFPVVFQAPPETS</sequence>
<dbReference type="RefSeq" id="WP_251593896.1">
    <property type="nucleotide sequence ID" value="NZ_JAMLJI010000003.1"/>
</dbReference>
<keyword evidence="3" id="KW-1185">Reference proteome</keyword>
<accession>A0ABU1GYU1</accession>
<evidence type="ECO:0000313" key="2">
    <source>
        <dbReference type="EMBL" id="MDR5897010.1"/>
    </source>
</evidence>
<feature type="chain" id="PRO_5045490892" evidence="1">
    <location>
        <begin position="26"/>
        <end position="169"/>
    </location>
</feature>